<evidence type="ECO:0000259" key="3">
    <source>
        <dbReference type="PROSITE" id="PS50885"/>
    </source>
</evidence>
<keyword evidence="2" id="KW-1133">Transmembrane helix</keyword>
<evidence type="ECO:0000256" key="1">
    <source>
        <dbReference type="SAM" id="MobiDB-lite"/>
    </source>
</evidence>
<dbReference type="GO" id="GO:0016020">
    <property type="term" value="C:membrane"/>
    <property type="evidence" value="ECO:0007669"/>
    <property type="project" value="InterPro"/>
</dbReference>
<dbReference type="InterPro" id="IPR003660">
    <property type="entry name" value="HAMP_dom"/>
</dbReference>
<reference evidence="4 5" key="1">
    <citation type="submission" date="2019-01" db="EMBL/GenBank/DDBJ databases">
        <title>Ktedonosporobacter rubrisoli SCAWS-G2.</title>
        <authorList>
            <person name="Huang Y."/>
            <person name="Yan B."/>
        </authorList>
    </citation>
    <scope>NUCLEOTIDE SEQUENCE [LARGE SCALE GENOMIC DNA]</scope>
    <source>
        <strain evidence="4 5">SCAWS-G2</strain>
    </source>
</reference>
<feature type="transmembrane region" description="Helical" evidence="2">
    <location>
        <begin position="108"/>
        <end position="130"/>
    </location>
</feature>
<feature type="region of interest" description="Disordered" evidence="1">
    <location>
        <begin position="351"/>
        <end position="376"/>
    </location>
</feature>
<gene>
    <name evidence="4" type="ORF">EPA93_35215</name>
</gene>
<dbReference type="OrthoDB" id="147233at2"/>
<evidence type="ECO:0000256" key="2">
    <source>
        <dbReference type="SAM" id="Phobius"/>
    </source>
</evidence>
<dbReference type="EMBL" id="CP035758">
    <property type="protein sequence ID" value="QBD83685.1"/>
    <property type="molecule type" value="Genomic_DNA"/>
</dbReference>
<protein>
    <submittedName>
        <fullName evidence="4">Methyl-accepting chemotaxis protein</fullName>
    </submittedName>
</protein>
<sequence>MYPRPPKDEQNWSPGDVVEQEEKKNNLVQWWYNLTSIPEVPINASFMRREAARKSHLLSTLIFWLLVVFVLFIPGCLALPNRYVLVADLGMMVICVIALFFNKSQKPLLAGILLTAAFELALTMVIFTTWPLDEPSIQQYELFVFGELLCVSLLAPSSVFIVMIYNIMIITVSLIWQPHTAILIQDLQTQFAPIWVRPAGVQILVAFVSYLWVKSATKAIARADRAEMIAKLEHEMASQRRELEEGIQQILQTHVEIANGNLNARAPLNQDNVLWQIARALNTLLVRLQRASLAEKELRRVEQAVEVTVQTIQEADKQNEAARISFTQTEIDPLIAALQGKNIAYTPAPFAQRAPRQPDPLQVEMSPYSPYPFRQP</sequence>
<dbReference type="KEGG" id="kbs:EPA93_35215"/>
<evidence type="ECO:0000313" key="4">
    <source>
        <dbReference type="EMBL" id="QBD83685.1"/>
    </source>
</evidence>
<feature type="transmembrane region" description="Helical" evidence="2">
    <location>
        <begin position="83"/>
        <end position="101"/>
    </location>
</feature>
<feature type="domain" description="HAMP" evidence="3">
    <location>
        <begin position="241"/>
        <end position="293"/>
    </location>
</feature>
<proteinExistence type="predicted"/>
<feature type="transmembrane region" description="Helical" evidence="2">
    <location>
        <begin position="195"/>
        <end position="213"/>
    </location>
</feature>
<keyword evidence="5" id="KW-1185">Reference proteome</keyword>
<feature type="transmembrane region" description="Helical" evidence="2">
    <location>
        <begin position="57"/>
        <end position="77"/>
    </location>
</feature>
<dbReference type="GO" id="GO:0007165">
    <property type="term" value="P:signal transduction"/>
    <property type="evidence" value="ECO:0007669"/>
    <property type="project" value="InterPro"/>
</dbReference>
<accession>A0A4P6K6C4</accession>
<name>A0A4P6K6C4_KTERU</name>
<keyword evidence="2" id="KW-0472">Membrane</keyword>
<dbReference type="Proteomes" id="UP000290365">
    <property type="component" value="Chromosome"/>
</dbReference>
<feature type="transmembrane region" description="Helical" evidence="2">
    <location>
        <begin position="142"/>
        <end position="175"/>
    </location>
</feature>
<dbReference type="AlphaFoldDB" id="A0A4P6K6C4"/>
<evidence type="ECO:0000313" key="5">
    <source>
        <dbReference type="Proteomes" id="UP000290365"/>
    </source>
</evidence>
<dbReference type="PROSITE" id="PS50885">
    <property type="entry name" value="HAMP"/>
    <property type="match status" value="1"/>
</dbReference>
<keyword evidence="2" id="KW-0812">Transmembrane</keyword>
<organism evidence="4 5">
    <name type="scientific">Ktedonosporobacter rubrisoli</name>
    <dbReference type="NCBI Taxonomy" id="2509675"/>
    <lineage>
        <taxon>Bacteria</taxon>
        <taxon>Bacillati</taxon>
        <taxon>Chloroflexota</taxon>
        <taxon>Ktedonobacteria</taxon>
        <taxon>Ktedonobacterales</taxon>
        <taxon>Ktedonosporobacteraceae</taxon>
        <taxon>Ktedonosporobacter</taxon>
    </lineage>
</organism>